<evidence type="ECO:0000313" key="2">
    <source>
        <dbReference type="EMBL" id="PMD62368.1"/>
    </source>
</evidence>
<dbReference type="GeneID" id="36594681"/>
<dbReference type="RefSeq" id="XP_024739272.1">
    <property type="nucleotide sequence ID" value="XM_024886604.1"/>
</dbReference>
<accession>A0A2J6THD1</accession>
<reference evidence="2 3" key="1">
    <citation type="submission" date="2016-04" db="EMBL/GenBank/DDBJ databases">
        <title>A degradative enzymes factory behind the ericoid mycorrhizal symbiosis.</title>
        <authorList>
            <consortium name="DOE Joint Genome Institute"/>
            <person name="Martino E."/>
            <person name="Morin E."/>
            <person name="Grelet G."/>
            <person name="Kuo A."/>
            <person name="Kohler A."/>
            <person name="Daghino S."/>
            <person name="Barry K."/>
            <person name="Choi C."/>
            <person name="Cichocki N."/>
            <person name="Clum A."/>
            <person name="Copeland A."/>
            <person name="Hainaut M."/>
            <person name="Haridas S."/>
            <person name="Labutti K."/>
            <person name="Lindquist E."/>
            <person name="Lipzen A."/>
            <person name="Khouja H.-R."/>
            <person name="Murat C."/>
            <person name="Ohm R."/>
            <person name="Olson A."/>
            <person name="Spatafora J."/>
            <person name="Veneault-Fourrey C."/>
            <person name="Henrissat B."/>
            <person name="Grigoriev I."/>
            <person name="Martin F."/>
            <person name="Perotto S."/>
        </authorList>
    </citation>
    <scope>NUCLEOTIDE SEQUENCE [LARGE SCALE GENOMIC DNA]</scope>
    <source>
        <strain evidence="2 3">E</strain>
    </source>
</reference>
<dbReference type="PANTHER" id="PTHR39596">
    <property type="match status" value="1"/>
</dbReference>
<keyword evidence="3" id="KW-1185">Reference proteome</keyword>
<dbReference type="InParanoid" id="A0A2J6THD1"/>
<evidence type="ECO:0000259" key="1">
    <source>
        <dbReference type="Pfam" id="PF06985"/>
    </source>
</evidence>
<sequence length="680" mass="76883">MDHIPPPRSPRYTPPDIVCFVRADFACPSALSFEDYPESRGWKPSAFIDGDFRQGHTIKESQEFIQEWLYFKLMEAVFGSVGLEIHMDDFTRGKDGQLLVDSTNLVRYISAFEDQFRNQDFQAKHESVKQINRVSTTTQRLVVRECSMITPTEVRSGSWPFDLVTSLSFMVLGCTLAFAISRIVQVLPDKNLALELYKQLHISHQSWGVSEMLYERMRSDNWCPHSLAQFASGEYSIIGMYFASLLEIPSDGKDHTDCEVRECLHMTVDEKKYTTCHVHPQPCCEPSIPERTAVIESLKLGSIPLLRISEADDGTISIGVVPFIDGIKYVAISHVWAHGLGNVKGNWLPSCQMRRLSQLAEALYPFSSARVEIYLWIDTVCVPRPNNTDDADYRKVAIDLLQDTYTNADKVLVIDDQLVRPSSMAPPEETLWRSTSHPSDETICLSILTGKQPSKLLGHSKAGRMKAFLGQVDGVPSDIIFMPGPRLPEDGWKWAPTSFMARYQWTAYQHFQKIAIPGASDHSMTEQTNISHYFDKGLRVRFPGITLSDVPDNLDLIFRVETGFLKSKTRLMVVCWYDRCPPEWKDVDIKPLKHPTLILQGYPKAHGSIHAIFVDAYEGAGMDGTVEVDPTARSVTPTRFICRANVSVIESRLEEDEETVSYFQGDERVSRSCGGKLLDQ</sequence>
<dbReference type="InterPro" id="IPR010730">
    <property type="entry name" value="HET"/>
</dbReference>
<dbReference type="Pfam" id="PF06985">
    <property type="entry name" value="HET"/>
    <property type="match status" value="1"/>
</dbReference>
<proteinExistence type="predicted"/>
<protein>
    <recommendedName>
        <fullName evidence="1">Heterokaryon incompatibility domain-containing protein</fullName>
    </recommendedName>
</protein>
<evidence type="ECO:0000313" key="3">
    <source>
        <dbReference type="Proteomes" id="UP000235371"/>
    </source>
</evidence>
<feature type="domain" description="Heterokaryon incompatibility" evidence="1">
    <location>
        <begin position="329"/>
        <end position="415"/>
    </location>
</feature>
<dbReference type="Proteomes" id="UP000235371">
    <property type="component" value="Unassembled WGS sequence"/>
</dbReference>
<gene>
    <name evidence="2" type="ORF">K444DRAFT_661556</name>
</gene>
<dbReference type="PANTHER" id="PTHR39596:SF2">
    <property type="entry name" value="HET DOMAIN PROTEIN (AFU_ORTHOLOGUE AFUA_1G17550)-RELATED"/>
    <property type="match status" value="1"/>
</dbReference>
<dbReference type="OrthoDB" id="2426273at2759"/>
<name>A0A2J6THD1_9HELO</name>
<organism evidence="2 3">
    <name type="scientific">Hyaloscypha bicolor E</name>
    <dbReference type="NCBI Taxonomy" id="1095630"/>
    <lineage>
        <taxon>Eukaryota</taxon>
        <taxon>Fungi</taxon>
        <taxon>Dikarya</taxon>
        <taxon>Ascomycota</taxon>
        <taxon>Pezizomycotina</taxon>
        <taxon>Leotiomycetes</taxon>
        <taxon>Helotiales</taxon>
        <taxon>Hyaloscyphaceae</taxon>
        <taxon>Hyaloscypha</taxon>
        <taxon>Hyaloscypha bicolor</taxon>
    </lineage>
</organism>
<dbReference type="AlphaFoldDB" id="A0A2J6THD1"/>
<dbReference type="EMBL" id="KZ613783">
    <property type="protein sequence ID" value="PMD62368.1"/>
    <property type="molecule type" value="Genomic_DNA"/>
</dbReference>